<dbReference type="InterPro" id="IPR036305">
    <property type="entry name" value="RGS_sf"/>
</dbReference>
<feature type="transmembrane region" description="Helical" evidence="1">
    <location>
        <begin position="622"/>
        <end position="646"/>
    </location>
</feature>
<feature type="transmembrane region" description="Helical" evidence="1">
    <location>
        <begin position="586"/>
        <end position="610"/>
    </location>
</feature>
<evidence type="ECO:0000313" key="5">
    <source>
        <dbReference type="Proteomes" id="UP000006671"/>
    </source>
</evidence>
<keyword evidence="5" id="KW-1185">Reference proteome</keyword>
<feature type="transmembrane region" description="Helical" evidence="1">
    <location>
        <begin position="503"/>
        <end position="528"/>
    </location>
</feature>
<dbReference type="Pfam" id="PF00615">
    <property type="entry name" value="RGS"/>
    <property type="match status" value="1"/>
</dbReference>
<dbReference type="InterPro" id="IPR016137">
    <property type="entry name" value="RGS"/>
</dbReference>
<dbReference type="KEGG" id="ngr:NAEGRDRAFT_75880"/>
<dbReference type="SUPFAM" id="SSF48097">
    <property type="entry name" value="Regulator of G-protein signaling, RGS"/>
    <property type="match status" value="1"/>
</dbReference>
<name>D2W3A7_NAEGR</name>
<dbReference type="PROSITE" id="PS50132">
    <property type="entry name" value="RGS"/>
    <property type="match status" value="1"/>
</dbReference>
<dbReference type="Proteomes" id="UP000006671">
    <property type="component" value="Unassembled WGS sequence"/>
</dbReference>
<dbReference type="Gene3D" id="1.10.167.10">
    <property type="entry name" value="Regulator of G-protein Signalling 4, domain 2"/>
    <property type="match status" value="1"/>
</dbReference>
<reference evidence="4 5" key="1">
    <citation type="journal article" date="2010" name="Cell">
        <title>The genome of Naegleria gruberi illuminates early eukaryotic versatility.</title>
        <authorList>
            <person name="Fritz-Laylin L.K."/>
            <person name="Prochnik S.E."/>
            <person name="Ginger M.L."/>
            <person name="Dacks J.B."/>
            <person name="Carpenter M.L."/>
            <person name="Field M.C."/>
            <person name="Kuo A."/>
            <person name="Paredez A."/>
            <person name="Chapman J."/>
            <person name="Pham J."/>
            <person name="Shu S."/>
            <person name="Neupane R."/>
            <person name="Cipriano M."/>
            <person name="Mancuso J."/>
            <person name="Tu H."/>
            <person name="Salamov A."/>
            <person name="Lindquist E."/>
            <person name="Shapiro H."/>
            <person name="Lucas S."/>
            <person name="Grigoriev I.V."/>
            <person name="Cande W.Z."/>
            <person name="Fulton C."/>
            <person name="Rokhsar D.S."/>
            <person name="Dawson S.C."/>
        </authorList>
    </citation>
    <scope>NUCLEOTIDE SEQUENCE [LARGE SCALE GENOMIC DNA]</scope>
    <source>
        <strain evidence="4 5">NEG-M</strain>
    </source>
</reference>
<protein>
    <submittedName>
        <fullName evidence="4">Predicted protein</fullName>
    </submittedName>
</protein>
<feature type="transmembrane region" description="Helical" evidence="1">
    <location>
        <begin position="445"/>
        <end position="471"/>
    </location>
</feature>
<dbReference type="EMBL" id="GG738930">
    <property type="protein sequence ID" value="EFC36456.1"/>
    <property type="molecule type" value="Genomic_DNA"/>
</dbReference>
<feature type="transmembrane region" description="Helical" evidence="1">
    <location>
        <begin position="540"/>
        <end position="565"/>
    </location>
</feature>
<feature type="domain" description="RGS" evidence="3">
    <location>
        <begin position="664"/>
        <end position="802"/>
    </location>
</feature>
<dbReference type="InParanoid" id="D2W3A7"/>
<feature type="transmembrane region" description="Helical" evidence="1">
    <location>
        <begin position="418"/>
        <end position="439"/>
    </location>
</feature>
<sequence>MQPRLFFIFVCLILIFEYSTCNDIRIIKPINLQSQLQDISEPFSIISIRKYYSLIINNIAPIMGKSAEFLDDSTTLASFSNLSCVLNIPSNGELAPYDKSIVNSIETTSSVCSSFILVERGNMQIDAAHHAYLVLGEEPTLMISPNDLIPLWSIVLKNAMFYENTRFGIWNRTIDQVFTLSPIYFTPYSVEYVLDNQLESERNEIVKELEEEILVDLELFEIVHRIQLAEGRVMGFSSIRVDETFFCNSTLHNSTFVEEYHNALYRIDFYLYIILNLGLVNSSGTISGIQDIDLVFSDGKFRKFNPNFILESIRNVLQRGGFNNYLSYSHPNSSFDMHYFSNLQKSNIRSVSELMIHSYCFSYYNHYASQYYFRDSSLFYLIFNDVIYFLLAFTGIALLLLNITSYSLDFNLFLKKRILLPLMGPPTLILISLCYTVAIRSKLSVATYWILMIIIVFPVPVLIGSYMVTLFRFSYLKNMDLWQKVVFKHPKIQRHLASVKSSVVISLILTLAGFVICAAPVIGASLAVLYSSLSVPQEMFIIMFAAEILYMLILAVIFFTVDLKNNGAKIIRRKGIGYFFFFDDPFYYRIDLLIMMVMMLLIIPIIVGSLNDTLSYFIVRKVFSLIFFMMFYSIIGGTVTIFYWIGKVKRLLFRNKEEEPLVTQLESLLEDETFREIFKSYSKNEFSMENILLYEELERLRKQRKCTLQDLKNLFETFLSATAVHEVNFPSGIKKSYQEIMDSYKDDISDNSEGSNLSKFVSNLANLNLQDQLKHQTKKENSRIEQVFELLRPDLLKNMLDTFSRLETTPEFINWKKMKEIQVCELGEEKSKEENV</sequence>
<dbReference type="RefSeq" id="XP_002669200.1">
    <property type="nucleotide sequence ID" value="XM_002669154.1"/>
</dbReference>
<keyword evidence="2" id="KW-0732">Signal</keyword>
<keyword evidence="1" id="KW-0812">Transmembrane</keyword>
<keyword evidence="1" id="KW-0472">Membrane</keyword>
<dbReference type="VEuPathDB" id="AmoebaDB:NAEGRDRAFT_75880"/>
<dbReference type="GeneID" id="8862523"/>
<organism evidence="5">
    <name type="scientific">Naegleria gruberi</name>
    <name type="common">Amoeba</name>
    <dbReference type="NCBI Taxonomy" id="5762"/>
    <lineage>
        <taxon>Eukaryota</taxon>
        <taxon>Discoba</taxon>
        <taxon>Heterolobosea</taxon>
        <taxon>Tetramitia</taxon>
        <taxon>Eutetramitia</taxon>
        <taxon>Vahlkampfiidae</taxon>
        <taxon>Naegleria</taxon>
    </lineage>
</organism>
<evidence type="ECO:0000259" key="3">
    <source>
        <dbReference type="PROSITE" id="PS50132"/>
    </source>
</evidence>
<dbReference type="InterPro" id="IPR044926">
    <property type="entry name" value="RGS_subdomain_2"/>
</dbReference>
<evidence type="ECO:0000313" key="4">
    <source>
        <dbReference type="EMBL" id="EFC36456.1"/>
    </source>
</evidence>
<dbReference type="SMART" id="SM00315">
    <property type="entry name" value="RGS"/>
    <property type="match status" value="1"/>
</dbReference>
<feature type="transmembrane region" description="Helical" evidence="1">
    <location>
        <begin position="386"/>
        <end position="406"/>
    </location>
</feature>
<keyword evidence="1" id="KW-1133">Transmembrane helix</keyword>
<feature type="chain" id="PRO_5003038960" evidence="2">
    <location>
        <begin position="22"/>
        <end position="836"/>
    </location>
</feature>
<accession>D2W3A7</accession>
<gene>
    <name evidence="4" type="ORF">NAEGRDRAFT_75880</name>
</gene>
<evidence type="ECO:0000256" key="1">
    <source>
        <dbReference type="SAM" id="Phobius"/>
    </source>
</evidence>
<proteinExistence type="predicted"/>
<dbReference type="OrthoDB" id="196547at2759"/>
<feature type="signal peptide" evidence="2">
    <location>
        <begin position="1"/>
        <end position="21"/>
    </location>
</feature>
<evidence type="ECO:0000256" key="2">
    <source>
        <dbReference type="SAM" id="SignalP"/>
    </source>
</evidence>
<dbReference type="AlphaFoldDB" id="D2W3A7"/>